<dbReference type="AlphaFoldDB" id="A0A9Q0MJH1"/>
<dbReference type="Proteomes" id="UP001151699">
    <property type="component" value="Unassembled WGS sequence"/>
</dbReference>
<organism evidence="2 3">
    <name type="scientific">Pseudolycoriella hygida</name>
    <dbReference type="NCBI Taxonomy" id="35572"/>
    <lineage>
        <taxon>Eukaryota</taxon>
        <taxon>Metazoa</taxon>
        <taxon>Ecdysozoa</taxon>
        <taxon>Arthropoda</taxon>
        <taxon>Hexapoda</taxon>
        <taxon>Insecta</taxon>
        <taxon>Pterygota</taxon>
        <taxon>Neoptera</taxon>
        <taxon>Endopterygota</taxon>
        <taxon>Diptera</taxon>
        <taxon>Nematocera</taxon>
        <taxon>Sciaroidea</taxon>
        <taxon>Sciaridae</taxon>
        <taxon>Pseudolycoriella</taxon>
    </lineage>
</organism>
<feature type="compositionally biased region" description="Polar residues" evidence="1">
    <location>
        <begin position="128"/>
        <end position="147"/>
    </location>
</feature>
<protein>
    <submittedName>
        <fullName evidence="2">Uncharacterized protein</fullName>
    </submittedName>
</protein>
<comment type="caution">
    <text evidence="2">The sequence shown here is derived from an EMBL/GenBank/DDBJ whole genome shotgun (WGS) entry which is preliminary data.</text>
</comment>
<evidence type="ECO:0000313" key="3">
    <source>
        <dbReference type="Proteomes" id="UP001151699"/>
    </source>
</evidence>
<gene>
    <name evidence="2" type="ORF">Bhyg_15750</name>
</gene>
<sequence>MQKYWTPFRELESFSENLSNPPKPATGSEMNRFRSNHTESISSEMKWIAEAVSVKNVILNKILNTKPQVRTLTTNAKNLMESNKGTSSHGNKQHGFVTAVAYDNNLQPNRKRPSLEAIEEGPARKKNQSSNDNSVEKNVQTKSANGQDETKKNLKAKNPTPSKLVDQRCLTGDVAQVLKLNKSFPNVNAFYEVYAKVLKADSTKERKKTLLLRNNFGPVLQGVFYEIDFKMVDVKAVY</sequence>
<name>A0A9Q0MJH1_9DIPT</name>
<accession>A0A9Q0MJH1</accession>
<reference evidence="2" key="1">
    <citation type="submission" date="2022-07" db="EMBL/GenBank/DDBJ databases">
        <authorList>
            <person name="Trinca V."/>
            <person name="Uliana J.V.C."/>
            <person name="Torres T.T."/>
            <person name="Ward R.J."/>
            <person name="Monesi N."/>
        </authorList>
    </citation>
    <scope>NUCLEOTIDE SEQUENCE</scope>
    <source>
        <strain evidence="2">HSMRA1968</strain>
        <tissue evidence="2">Whole embryos</tissue>
    </source>
</reference>
<feature type="region of interest" description="Disordered" evidence="1">
    <location>
        <begin position="115"/>
        <end position="164"/>
    </location>
</feature>
<proteinExistence type="predicted"/>
<evidence type="ECO:0000256" key="1">
    <source>
        <dbReference type="SAM" id="MobiDB-lite"/>
    </source>
</evidence>
<keyword evidence="3" id="KW-1185">Reference proteome</keyword>
<evidence type="ECO:0000313" key="2">
    <source>
        <dbReference type="EMBL" id="KAJ6632675.1"/>
    </source>
</evidence>
<dbReference type="EMBL" id="WJQU01002607">
    <property type="protein sequence ID" value="KAJ6632675.1"/>
    <property type="molecule type" value="Genomic_DNA"/>
</dbReference>
<dbReference type="OrthoDB" id="6591917at2759"/>